<dbReference type="Pfam" id="PF04055">
    <property type="entry name" value="Radical_SAM"/>
    <property type="match status" value="1"/>
</dbReference>
<keyword evidence="4 14" id="KW-0963">Cytoplasm</keyword>
<keyword evidence="10 14" id="KW-0479">Metal-binding</keyword>
<dbReference type="GO" id="GO:0051539">
    <property type="term" value="F:4 iron, 4 sulfur cluster binding"/>
    <property type="evidence" value="ECO:0007669"/>
    <property type="project" value="UniProtKB-UniRule"/>
</dbReference>
<dbReference type="Gene3D" id="1.10.150.530">
    <property type="match status" value="1"/>
</dbReference>
<feature type="active site" description="Proton acceptor" evidence="14">
    <location>
        <position position="102"/>
    </location>
</feature>
<evidence type="ECO:0000256" key="3">
    <source>
        <dbReference type="ARBA" id="ARBA00022485"/>
    </source>
</evidence>
<evidence type="ECO:0000256" key="12">
    <source>
        <dbReference type="ARBA" id="ARBA00023014"/>
    </source>
</evidence>
<dbReference type="Pfam" id="PF21016">
    <property type="entry name" value="RlmN_N"/>
    <property type="match status" value="1"/>
</dbReference>
<dbReference type="NCBIfam" id="TIGR00048">
    <property type="entry name" value="rRNA_mod_RlmN"/>
    <property type="match status" value="1"/>
</dbReference>
<protein>
    <recommendedName>
        <fullName evidence="14">Dual-specificity RNA methyltransferase RlmN</fullName>
        <ecNumber evidence="14">2.1.1.192</ecNumber>
    </recommendedName>
    <alternativeName>
        <fullName evidence="14">23S rRNA (adenine(2503)-C(2))-methyltransferase</fullName>
    </alternativeName>
    <alternativeName>
        <fullName evidence="14">23S rRNA m2A2503 methyltransferase</fullName>
    </alternativeName>
    <alternativeName>
        <fullName evidence="14">Ribosomal RNA large subunit methyltransferase N</fullName>
    </alternativeName>
    <alternativeName>
        <fullName evidence="14">tRNA (adenine(37)-C(2))-methyltransferase</fullName>
    </alternativeName>
    <alternativeName>
        <fullName evidence="14">tRNA m2A37 methyltransferase</fullName>
    </alternativeName>
</protein>
<keyword evidence="17" id="KW-1185">Reference proteome</keyword>
<comment type="catalytic activity">
    <reaction evidence="14">
        <text>adenosine(37) in tRNA + 2 reduced [2Fe-2S]-[ferredoxin] + 2 S-adenosyl-L-methionine = 2-methyladenosine(37) in tRNA + 5'-deoxyadenosine + L-methionine + 2 oxidized [2Fe-2S]-[ferredoxin] + S-adenosyl-L-homocysteine</text>
        <dbReference type="Rhea" id="RHEA:43332"/>
        <dbReference type="Rhea" id="RHEA-COMP:10000"/>
        <dbReference type="Rhea" id="RHEA-COMP:10001"/>
        <dbReference type="Rhea" id="RHEA-COMP:10162"/>
        <dbReference type="Rhea" id="RHEA-COMP:10485"/>
        <dbReference type="ChEBI" id="CHEBI:17319"/>
        <dbReference type="ChEBI" id="CHEBI:33737"/>
        <dbReference type="ChEBI" id="CHEBI:33738"/>
        <dbReference type="ChEBI" id="CHEBI:57844"/>
        <dbReference type="ChEBI" id="CHEBI:57856"/>
        <dbReference type="ChEBI" id="CHEBI:59789"/>
        <dbReference type="ChEBI" id="CHEBI:74411"/>
        <dbReference type="ChEBI" id="CHEBI:74497"/>
        <dbReference type="EC" id="2.1.1.192"/>
    </reaction>
</comment>
<evidence type="ECO:0000313" key="16">
    <source>
        <dbReference type="EMBL" id="ROR29740.1"/>
    </source>
</evidence>
<dbReference type="InterPro" id="IPR013785">
    <property type="entry name" value="Aldolase_TIM"/>
</dbReference>
<evidence type="ECO:0000313" key="17">
    <source>
        <dbReference type="Proteomes" id="UP000276634"/>
    </source>
</evidence>
<evidence type="ECO:0000256" key="5">
    <source>
        <dbReference type="ARBA" id="ARBA00022552"/>
    </source>
</evidence>
<evidence type="ECO:0000256" key="8">
    <source>
        <dbReference type="ARBA" id="ARBA00022691"/>
    </source>
</evidence>
<comment type="function">
    <text evidence="14">Specifically methylates position 2 of adenine 2503 in 23S rRNA and position 2 of adenine 37 in tRNAs. m2A2503 modification seems to play a crucial role in the proofreading step occurring at the peptidyl transferase center and thus would serve to optimize ribosomal fidelity.</text>
</comment>
<evidence type="ECO:0000256" key="10">
    <source>
        <dbReference type="ARBA" id="ARBA00022723"/>
    </source>
</evidence>
<dbReference type="FunFam" id="1.10.150.530:FF:000003">
    <property type="entry name" value="Dual-specificity RNA methyltransferase RlmN"/>
    <property type="match status" value="1"/>
</dbReference>
<comment type="cofactor">
    <cofactor evidence="14">
        <name>[4Fe-4S] cluster</name>
        <dbReference type="ChEBI" id="CHEBI:49883"/>
    </cofactor>
    <text evidence="14">Binds 1 [4Fe-4S] cluster. The cluster is coordinated with 3 cysteines and an exchangeable S-adenosyl-L-methionine.</text>
</comment>
<evidence type="ECO:0000256" key="1">
    <source>
        <dbReference type="ARBA" id="ARBA00004496"/>
    </source>
</evidence>
<evidence type="ECO:0000256" key="9">
    <source>
        <dbReference type="ARBA" id="ARBA00022694"/>
    </source>
</evidence>
<evidence type="ECO:0000256" key="4">
    <source>
        <dbReference type="ARBA" id="ARBA00022490"/>
    </source>
</evidence>
<keyword evidence="7 14" id="KW-0808">Transferase</keyword>
<keyword evidence="8 14" id="KW-0949">S-adenosyl-L-methionine</keyword>
<dbReference type="AlphaFoldDB" id="A0A3N1XSX2"/>
<dbReference type="GO" id="GO:0070040">
    <property type="term" value="F:rRNA (adenine(2503)-C2-)-methyltransferase activity"/>
    <property type="evidence" value="ECO:0007669"/>
    <property type="project" value="UniProtKB-UniRule"/>
</dbReference>
<dbReference type="SFLD" id="SFLDF00275">
    <property type="entry name" value="adenosine_C2_methyltransferase"/>
    <property type="match status" value="1"/>
</dbReference>
<organism evidence="16 17">
    <name type="scientific">Inmirania thermothiophila</name>
    <dbReference type="NCBI Taxonomy" id="1750597"/>
    <lineage>
        <taxon>Bacteria</taxon>
        <taxon>Pseudomonadati</taxon>
        <taxon>Pseudomonadota</taxon>
        <taxon>Gammaproteobacteria</taxon>
        <taxon>Chromatiales</taxon>
        <taxon>Ectothiorhodospiraceae</taxon>
        <taxon>Inmirania</taxon>
    </lineage>
</organism>
<keyword evidence="6 14" id="KW-0489">Methyltransferase</keyword>
<keyword evidence="11 14" id="KW-0408">Iron</keyword>
<dbReference type="Proteomes" id="UP000276634">
    <property type="component" value="Unassembled WGS sequence"/>
</dbReference>
<feature type="binding site" evidence="14">
    <location>
        <begin position="232"/>
        <end position="234"/>
    </location>
    <ligand>
        <name>S-adenosyl-L-methionine</name>
        <dbReference type="ChEBI" id="CHEBI:59789"/>
    </ligand>
</feature>
<keyword evidence="3 14" id="KW-0004">4Fe-4S</keyword>
<keyword evidence="13 14" id="KW-1015">Disulfide bond</keyword>
<dbReference type="GO" id="GO:0019843">
    <property type="term" value="F:rRNA binding"/>
    <property type="evidence" value="ECO:0007669"/>
    <property type="project" value="UniProtKB-UniRule"/>
</dbReference>
<dbReference type="CDD" id="cd01335">
    <property type="entry name" value="Radical_SAM"/>
    <property type="match status" value="1"/>
</dbReference>
<dbReference type="FunFam" id="3.20.20.70:FF:000008">
    <property type="entry name" value="Dual-specificity RNA methyltransferase RlmN"/>
    <property type="match status" value="1"/>
</dbReference>
<dbReference type="SUPFAM" id="SSF102114">
    <property type="entry name" value="Radical SAM enzymes"/>
    <property type="match status" value="1"/>
</dbReference>
<dbReference type="GO" id="GO:0046872">
    <property type="term" value="F:metal ion binding"/>
    <property type="evidence" value="ECO:0007669"/>
    <property type="project" value="UniProtKB-KW"/>
</dbReference>
<accession>A0A3N1XSX2</accession>
<name>A0A3N1XSX2_9GAMM</name>
<gene>
    <name evidence="14" type="primary">rlmN</name>
    <name evidence="16" type="ORF">EDC57_2417</name>
</gene>
<evidence type="ECO:0000256" key="11">
    <source>
        <dbReference type="ARBA" id="ARBA00023004"/>
    </source>
</evidence>
<comment type="similarity">
    <text evidence="2 14">Belongs to the radical SAM superfamily. RlmN family.</text>
</comment>
<evidence type="ECO:0000256" key="13">
    <source>
        <dbReference type="ARBA" id="ARBA00023157"/>
    </source>
</evidence>
<evidence type="ECO:0000256" key="2">
    <source>
        <dbReference type="ARBA" id="ARBA00007544"/>
    </source>
</evidence>
<keyword evidence="9 14" id="KW-0819">tRNA processing</keyword>
<reference evidence="16 17" key="1">
    <citation type="submission" date="2018-11" db="EMBL/GenBank/DDBJ databases">
        <title>Genomic Encyclopedia of Type Strains, Phase IV (KMG-IV): sequencing the most valuable type-strain genomes for metagenomic binning, comparative biology and taxonomic classification.</title>
        <authorList>
            <person name="Goeker M."/>
        </authorList>
    </citation>
    <scope>NUCLEOTIDE SEQUENCE [LARGE SCALE GENOMIC DNA]</scope>
    <source>
        <strain evidence="16 17">DSM 100275</strain>
    </source>
</reference>
<dbReference type="PIRSF" id="PIRSF006004">
    <property type="entry name" value="CHP00048"/>
    <property type="match status" value="1"/>
</dbReference>
<dbReference type="InterPro" id="IPR004383">
    <property type="entry name" value="rRNA_lsu_MTrfase_RlmN/Cfr"/>
</dbReference>
<feature type="active site" description="S-methylcysteine intermediate" evidence="14">
    <location>
        <position position="352"/>
    </location>
</feature>
<comment type="miscellaneous">
    <text evidence="14">Reaction proceeds by a ping-pong mechanism involving intermediate methylation of a conserved cysteine residue.</text>
</comment>
<dbReference type="InterPro" id="IPR048641">
    <property type="entry name" value="RlmN_N"/>
</dbReference>
<dbReference type="EC" id="2.1.1.192" evidence="14"/>
<feature type="disulfide bond" description="(transient)" evidence="14">
    <location>
        <begin position="115"/>
        <end position="352"/>
    </location>
</feature>
<sequence>MPADALKTAGGGRTNLLGLDRGGLAAYFAQRGEPAFRAVQLARWVYRRGVTDFAAMTDLSKGLRARLAEEAELTLPEVLAERVSADGTRKWLLRLADGNAVETVFIPEPDRGTLCVSSQVGCVLNCSFCMTARQGFSRNLTAAEIVAQVWLAQQRLGGFAIAERSRRPITNVVLMGMGEPLLNLEAVIPALRLLVDDHGFGLSRRRVTVSTAGVVPGIRRLREAAPVSLAVSLHATTDALRDRLVPLNRKYPIRELLAACAEYVADDPRRRVTFEYVLLAGVNDAVADAEALVRLLRGIPAKVNLIPFNPFPGAPYRRPAQAAVDRFRDVLLAAGMTAITRRPRGDDIEAACGQLAGQVRSRVRRRFPEAAA</sequence>
<feature type="binding site" evidence="14">
    <location>
        <position position="122"/>
    </location>
    <ligand>
        <name>[4Fe-4S] cluster</name>
        <dbReference type="ChEBI" id="CHEBI:49883"/>
        <note>4Fe-4S-S-AdoMet</note>
    </ligand>
</feature>
<evidence type="ECO:0000256" key="6">
    <source>
        <dbReference type="ARBA" id="ARBA00022603"/>
    </source>
</evidence>
<evidence type="ECO:0000256" key="14">
    <source>
        <dbReference type="HAMAP-Rule" id="MF_01849"/>
    </source>
</evidence>
<dbReference type="GO" id="GO:0000049">
    <property type="term" value="F:tRNA binding"/>
    <property type="evidence" value="ECO:0007669"/>
    <property type="project" value="UniProtKB-UniRule"/>
</dbReference>
<dbReference type="GO" id="GO:0002935">
    <property type="term" value="F:tRNA (adenine(37)-C2)-methyltransferase activity"/>
    <property type="evidence" value="ECO:0007669"/>
    <property type="project" value="UniProtKB-UniRule"/>
</dbReference>
<dbReference type="SFLD" id="SFLDS00029">
    <property type="entry name" value="Radical_SAM"/>
    <property type="match status" value="1"/>
</dbReference>
<keyword evidence="12 14" id="KW-0411">Iron-sulfur</keyword>
<comment type="catalytic activity">
    <reaction evidence="14">
        <text>adenosine(2503) in 23S rRNA + 2 reduced [2Fe-2S]-[ferredoxin] + 2 S-adenosyl-L-methionine = 2-methyladenosine(2503) in 23S rRNA + 5'-deoxyadenosine + L-methionine + 2 oxidized [2Fe-2S]-[ferredoxin] + S-adenosyl-L-homocysteine</text>
        <dbReference type="Rhea" id="RHEA:42916"/>
        <dbReference type="Rhea" id="RHEA-COMP:10000"/>
        <dbReference type="Rhea" id="RHEA-COMP:10001"/>
        <dbReference type="Rhea" id="RHEA-COMP:10152"/>
        <dbReference type="Rhea" id="RHEA-COMP:10282"/>
        <dbReference type="ChEBI" id="CHEBI:17319"/>
        <dbReference type="ChEBI" id="CHEBI:33737"/>
        <dbReference type="ChEBI" id="CHEBI:33738"/>
        <dbReference type="ChEBI" id="CHEBI:57844"/>
        <dbReference type="ChEBI" id="CHEBI:57856"/>
        <dbReference type="ChEBI" id="CHEBI:59789"/>
        <dbReference type="ChEBI" id="CHEBI:74411"/>
        <dbReference type="ChEBI" id="CHEBI:74497"/>
        <dbReference type="EC" id="2.1.1.192"/>
    </reaction>
</comment>
<comment type="caution">
    <text evidence="16">The sequence shown here is derived from an EMBL/GenBank/DDBJ whole genome shotgun (WGS) entry which is preliminary data.</text>
</comment>
<dbReference type="SFLD" id="SFLDG01062">
    <property type="entry name" value="methyltransferase_(Class_A)"/>
    <property type="match status" value="1"/>
</dbReference>
<dbReference type="InterPro" id="IPR058240">
    <property type="entry name" value="rSAM_sf"/>
</dbReference>
<dbReference type="PANTHER" id="PTHR30544">
    <property type="entry name" value="23S RRNA METHYLTRANSFERASE"/>
    <property type="match status" value="1"/>
</dbReference>
<dbReference type="InterPro" id="IPR027492">
    <property type="entry name" value="RNA_MTrfase_RlmN"/>
</dbReference>
<evidence type="ECO:0000256" key="7">
    <source>
        <dbReference type="ARBA" id="ARBA00022679"/>
    </source>
</evidence>
<dbReference type="EMBL" id="RJVI01000003">
    <property type="protein sequence ID" value="ROR29740.1"/>
    <property type="molecule type" value="Genomic_DNA"/>
</dbReference>
<dbReference type="InterPro" id="IPR007197">
    <property type="entry name" value="rSAM"/>
</dbReference>
<dbReference type="GO" id="GO:0030488">
    <property type="term" value="P:tRNA methylation"/>
    <property type="evidence" value="ECO:0007669"/>
    <property type="project" value="UniProtKB-UniRule"/>
</dbReference>
<feature type="binding site" evidence="14">
    <location>
        <begin position="178"/>
        <end position="179"/>
    </location>
    <ligand>
        <name>S-adenosyl-L-methionine</name>
        <dbReference type="ChEBI" id="CHEBI:59789"/>
    </ligand>
</feature>
<feature type="binding site" evidence="14">
    <location>
        <position position="129"/>
    </location>
    <ligand>
        <name>[4Fe-4S] cluster</name>
        <dbReference type="ChEBI" id="CHEBI:49883"/>
        <note>4Fe-4S-S-AdoMet</note>
    </ligand>
</feature>
<feature type="binding site" evidence="14">
    <location>
        <position position="126"/>
    </location>
    <ligand>
        <name>[4Fe-4S] cluster</name>
        <dbReference type="ChEBI" id="CHEBI:49883"/>
        <note>4Fe-4S-S-AdoMet</note>
    </ligand>
</feature>
<proteinExistence type="inferred from homology"/>
<dbReference type="GO" id="GO:0070475">
    <property type="term" value="P:rRNA base methylation"/>
    <property type="evidence" value="ECO:0007669"/>
    <property type="project" value="UniProtKB-UniRule"/>
</dbReference>
<dbReference type="GO" id="GO:0005737">
    <property type="term" value="C:cytoplasm"/>
    <property type="evidence" value="ECO:0007669"/>
    <property type="project" value="UniProtKB-SubCell"/>
</dbReference>
<dbReference type="Gene3D" id="3.20.20.70">
    <property type="entry name" value="Aldolase class I"/>
    <property type="match status" value="1"/>
</dbReference>
<dbReference type="PROSITE" id="PS51918">
    <property type="entry name" value="RADICAL_SAM"/>
    <property type="match status" value="1"/>
</dbReference>
<dbReference type="HAMAP" id="MF_01849">
    <property type="entry name" value="RNA_methyltr_RlmN"/>
    <property type="match status" value="1"/>
</dbReference>
<feature type="binding site" evidence="14">
    <location>
        <position position="309"/>
    </location>
    <ligand>
        <name>S-adenosyl-L-methionine</name>
        <dbReference type="ChEBI" id="CHEBI:59789"/>
    </ligand>
</feature>
<dbReference type="PANTHER" id="PTHR30544:SF5">
    <property type="entry name" value="RADICAL SAM CORE DOMAIN-CONTAINING PROTEIN"/>
    <property type="match status" value="1"/>
</dbReference>
<comment type="subcellular location">
    <subcellularLocation>
        <location evidence="1 14">Cytoplasm</location>
    </subcellularLocation>
</comment>
<feature type="domain" description="Radical SAM core" evidence="15">
    <location>
        <begin position="108"/>
        <end position="347"/>
    </location>
</feature>
<dbReference type="InterPro" id="IPR040072">
    <property type="entry name" value="Methyltransferase_A"/>
</dbReference>
<feature type="binding site" evidence="14">
    <location>
        <position position="210"/>
    </location>
    <ligand>
        <name>S-adenosyl-L-methionine</name>
        <dbReference type="ChEBI" id="CHEBI:59789"/>
    </ligand>
</feature>
<keyword evidence="5 14" id="KW-0698">rRNA processing</keyword>
<evidence type="ECO:0000259" key="15">
    <source>
        <dbReference type="PROSITE" id="PS51918"/>
    </source>
</evidence>